<name>A0A1H3IVW6_9FIRM</name>
<dbReference type="SUPFAM" id="SSF53850">
    <property type="entry name" value="Periplasmic binding protein-like II"/>
    <property type="match status" value="1"/>
</dbReference>
<evidence type="ECO:0008006" key="4">
    <source>
        <dbReference type="Google" id="ProtNLM"/>
    </source>
</evidence>
<sequence>MNWRKRTICILVAMLMLGSFTACGGNEQAEGEGGESRPERQFVTIVTGGTGGTYYPVGTILATLWNEELGHLGVNASAQSSGGSVENLNMLKDGEAHLGIAMANLTLFAYEGQQRFQDNQFEGVRFVTALWPDVTQFVVTESSGIETLSDIAGNSFNVGSAGSGTEYSSNIILEEVAGLSLDDVHVEHLGYTEASSAMQDGQLDGMNAEGGIPTSAVSEIFASRTAVRMLEFSDEDYQTLHAVAPYYGQFTVPGGMYTGLDEDVQTVGVKSALIASEDLDADLVYEMLVAMYDHLEEIQEAHEALRSVTLEESVKGLAPVPFHDGAIRFYEERGIEIPEDMRP</sequence>
<dbReference type="EMBL" id="FNPV01000001">
    <property type="protein sequence ID" value="SDY31318.1"/>
    <property type="molecule type" value="Genomic_DNA"/>
</dbReference>
<evidence type="ECO:0000313" key="3">
    <source>
        <dbReference type="Proteomes" id="UP000199230"/>
    </source>
</evidence>
<keyword evidence="3" id="KW-1185">Reference proteome</keyword>
<dbReference type="STRING" id="159292.SAMN05192546_101292"/>
<dbReference type="PANTHER" id="PTHR42941:SF1">
    <property type="entry name" value="SLL1037 PROTEIN"/>
    <property type="match status" value="1"/>
</dbReference>
<dbReference type="NCBIfam" id="TIGR02122">
    <property type="entry name" value="TRAP_TAXI"/>
    <property type="match status" value="1"/>
</dbReference>
<dbReference type="CDD" id="cd13520">
    <property type="entry name" value="PBP2_TAXI_TRAP"/>
    <property type="match status" value="1"/>
</dbReference>
<dbReference type="PROSITE" id="PS51257">
    <property type="entry name" value="PROKAR_LIPOPROTEIN"/>
    <property type="match status" value="1"/>
</dbReference>
<dbReference type="OrthoDB" id="9776669at2"/>
<protein>
    <recommendedName>
        <fullName evidence="4">TRAP transporter solute receptor, TAXI family</fullName>
    </recommendedName>
</protein>
<keyword evidence="1" id="KW-0732">Signal</keyword>
<dbReference type="PANTHER" id="PTHR42941">
    <property type="entry name" value="SLL1037 PROTEIN"/>
    <property type="match status" value="1"/>
</dbReference>
<dbReference type="Gene3D" id="3.40.190.10">
    <property type="entry name" value="Periplasmic binding protein-like II"/>
    <property type="match status" value="2"/>
</dbReference>
<proteinExistence type="predicted"/>
<evidence type="ECO:0000256" key="1">
    <source>
        <dbReference type="SAM" id="SignalP"/>
    </source>
</evidence>
<accession>A0A1H3IVW6</accession>
<feature type="signal peptide" evidence="1">
    <location>
        <begin position="1"/>
        <end position="24"/>
    </location>
</feature>
<gene>
    <name evidence="2" type="ORF">SAMN05192546_101292</name>
</gene>
<dbReference type="Pfam" id="PF16868">
    <property type="entry name" value="NMT1_3"/>
    <property type="match status" value="1"/>
</dbReference>
<evidence type="ECO:0000313" key="2">
    <source>
        <dbReference type="EMBL" id="SDY31318.1"/>
    </source>
</evidence>
<reference evidence="2 3" key="1">
    <citation type="submission" date="2016-10" db="EMBL/GenBank/DDBJ databases">
        <authorList>
            <person name="de Groot N.N."/>
        </authorList>
    </citation>
    <scope>NUCLEOTIDE SEQUENCE [LARGE SCALE GENOMIC DNA]</scope>
    <source>
        <strain evidence="2 3">APO</strain>
    </source>
</reference>
<organism evidence="2 3">
    <name type="scientific">Tindallia californiensis</name>
    <dbReference type="NCBI Taxonomy" id="159292"/>
    <lineage>
        <taxon>Bacteria</taxon>
        <taxon>Bacillati</taxon>
        <taxon>Bacillota</taxon>
        <taxon>Clostridia</taxon>
        <taxon>Peptostreptococcales</taxon>
        <taxon>Tindalliaceae</taxon>
        <taxon>Tindallia</taxon>
    </lineage>
</organism>
<dbReference type="InterPro" id="IPR011852">
    <property type="entry name" value="TRAP_TAXI"/>
</dbReference>
<dbReference type="RefSeq" id="WP_093310235.1">
    <property type="nucleotide sequence ID" value="NZ_FNPV01000001.1"/>
</dbReference>
<dbReference type="Proteomes" id="UP000199230">
    <property type="component" value="Unassembled WGS sequence"/>
</dbReference>
<dbReference type="AlphaFoldDB" id="A0A1H3IVW6"/>
<feature type="chain" id="PRO_5039442113" description="TRAP transporter solute receptor, TAXI family" evidence="1">
    <location>
        <begin position="25"/>
        <end position="343"/>
    </location>
</feature>